<gene>
    <name evidence="5" type="primary">UBC22</name>
    <name evidence="5" type="ORF">AAHA92_21585</name>
</gene>
<comment type="caution">
    <text evidence="5">The sequence shown here is derived from an EMBL/GenBank/DDBJ whole genome shotgun (WGS) entry which is preliminary data.</text>
</comment>
<feature type="domain" description="ALG11 mannosyltransferase N-terminal" evidence="4">
    <location>
        <begin position="90"/>
        <end position="138"/>
    </location>
</feature>
<keyword evidence="2 5" id="KW-0808">Transferase</keyword>
<evidence type="ECO:0000259" key="4">
    <source>
        <dbReference type="Pfam" id="PF15924"/>
    </source>
</evidence>
<evidence type="ECO:0000256" key="1">
    <source>
        <dbReference type="ARBA" id="ARBA00004586"/>
    </source>
</evidence>
<reference evidence="5 6" key="1">
    <citation type="submission" date="2024-06" db="EMBL/GenBank/DDBJ databases">
        <title>A chromosome level genome sequence of Diviner's sage (Salvia divinorum).</title>
        <authorList>
            <person name="Ford S.A."/>
            <person name="Ro D.-K."/>
            <person name="Ness R.W."/>
            <person name="Phillips M.A."/>
        </authorList>
    </citation>
    <scope>NUCLEOTIDE SEQUENCE [LARGE SCALE GENOMIC DNA]</scope>
    <source>
        <strain evidence="5">SAF-2024a</strain>
        <tissue evidence="5">Leaf</tissue>
    </source>
</reference>
<evidence type="ECO:0000256" key="2">
    <source>
        <dbReference type="ARBA" id="ARBA00022679"/>
    </source>
</evidence>
<dbReference type="Pfam" id="PF15924">
    <property type="entry name" value="ALG11_N"/>
    <property type="match status" value="1"/>
</dbReference>
<dbReference type="GO" id="GO:0005789">
    <property type="term" value="C:endoplasmic reticulum membrane"/>
    <property type="evidence" value="ECO:0007669"/>
    <property type="project" value="UniProtKB-SubCell"/>
</dbReference>
<accession>A0ABD1GKX5</accession>
<proteinExistence type="predicted"/>
<dbReference type="EC" id="2.3.2.23" evidence="5"/>
<sequence>MAVETSEYYGEPSKQSKKSHQISIVSYASGIMMLHLNLFLLERLIDLASCLSALQSYLFHASLTMPRQTTNPLEELGRPITRSMKRKMQEVAWMFGCKFICFAHYPTISLDMLSRVKTQNSMYNNDTLIAKSAKLSIISFQLDVWNYCIKRVYPPCDTSGLQMLALERSRHICFNSRYLLLPSRIWMQICQDRSYNLLVAAGMKLMRKDYTPSVRHL</sequence>
<dbReference type="PANTHER" id="PTHR45919:SF1">
    <property type="entry name" value="GDP-MAN:MAN(3)GLCNAC(2)-PP-DOL ALPHA-1,2-MANNOSYLTRANSFERASE"/>
    <property type="match status" value="1"/>
</dbReference>
<dbReference type="PANTHER" id="PTHR45919">
    <property type="entry name" value="GDP-MAN:MAN(3)GLCNAC(2)-PP-DOL ALPHA-1,2-MANNOSYLTRANSFERASE"/>
    <property type="match status" value="1"/>
</dbReference>
<dbReference type="AlphaFoldDB" id="A0ABD1GKX5"/>
<organism evidence="5 6">
    <name type="scientific">Salvia divinorum</name>
    <name type="common">Maria pastora</name>
    <name type="synonym">Diviner's sage</name>
    <dbReference type="NCBI Taxonomy" id="28513"/>
    <lineage>
        <taxon>Eukaryota</taxon>
        <taxon>Viridiplantae</taxon>
        <taxon>Streptophyta</taxon>
        <taxon>Embryophyta</taxon>
        <taxon>Tracheophyta</taxon>
        <taxon>Spermatophyta</taxon>
        <taxon>Magnoliopsida</taxon>
        <taxon>eudicotyledons</taxon>
        <taxon>Gunneridae</taxon>
        <taxon>Pentapetalae</taxon>
        <taxon>asterids</taxon>
        <taxon>lamiids</taxon>
        <taxon>Lamiales</taxon>
        <taxon>Lamiaceae</taxon>
        <taxon>Nepetoideae</taxon>
        <taxon>Mentheae</taxon>
        <taxon>Salviinae</taxon>
        <taxon>Salvia</taxon>
        <taxon>Salvia subgen. Calosphace</taxon>
    </lineage>
</organism>
<evidence type="ECO:0000313" key="5">
    <source>
        <dbReference type="EMBL" id="KAL1544780.1"/>
    </source>
</evidence>
<dbReference type="InterPro" id="IPR031814">
    <property type="entry name" value="ALG11_N"/>
</dbReference>
<name>A0ABD1GKX5_SALDI</name>
<comment type="subcellular location">
    <subcellularLocation>
        <location evidence="1">Endoplasmic reticulum membrane</location>
    </subcellularLocation>
</comment>
<keyword evidence="6" id="KW-1185">Reference proteome</keyword>
<dbReference type="GO" id="GO:0061631">
    <property type="term" value="F:ubiquitin conjugating enzyme activity"/>
    <property type="evidence" value="ECO:0007669"/>
    <property type="project" value="UniProtKB-EC"/>
</dbReference>
<dbReference type="Proteomes" id="UP001567538">
    <property type="component" value="Unassembled WGS sequence"/>
</dbReference>
<protein>
    <submittedName>
        <fullName evidence="5">Ubiquitin-conjugating enzyme E2 22</fullName>
        <ecNumber evidence="5">2.3.2.23</ecNumber>
    </submittedName>
</protein>
<keyword evidence="5" id="KW-0012">Acyltransferase</keyword>
<evidence type="ECO:0000256" key="3">
    <source>
        <dbReference type="ARBA" id="ARBA00022824"/>
    </source>
</evidence>
<dbReference type="EMBL" id="JBEAFC010000008">
    <property type="protein sequence ID" value="KAL1544780.1"/>
    <property type="molecule type" value="Genomic_DNA"/>
</dbReference>
<evidence type="ECO:0000313" key="6">
    <source>
        <dbReference type="Proteomes" id="UP001567538"/>
    </source>
</evidence>
<keyword evidence="3" id="KW-0256">Endoplasmic reticulum</keyword>
<dbReference type="InterPro" id="IPR038013">
    <property type="entry name" value="ALG11"/>
</dbReference>